<gene>
    <name evidence="5" type="ORF">DKG75_08525</name>
</gene>
<dbReference type="Gene3D" id="1.10.12.10">
    <property type="entry name" value="Lyase 2-enoyl-coa Hydratase, Chain A, domain 2"/>
    <property type="match status" value="1"/>
</dbReference>
<dbReference type="InterPro" id="IPR051053">
    <property type="entry name" value="ECH/Chromodomain_protein"/>
</dbReference>
<protein>
    <submittedName>
        <fullName evidence="5">Enoyl-CoA hydratase</fullName>
    </submittedName>
</protein>
<dbReference type="PANTHER" id="PTHR43684:SF1">
    <property type="entry name" value="ENOYL-COA DELTA ISOMERASE 2"/>
    <property type="match status" value="1"/>
</dbReference>
<dbReference type="AlphaFoldDB" id="A0A317E6V4"/>
<reference evidence="6" key="1">
    <citation type="submission" date="2018-05" db="EMBL/GenBank/DDBJ databases">
        <title>Zavarzinia sp. HR-AS.</title>
        <authorList>
            <person name="Lee Y."/>
            <person name="Jeon C.O."/>
        </authorList>
    </citation>
    <scope>NUCLEOTIDE SEQUENCE [LARGE SCALE GENOMIC DNA]</scope>
    <source>
        <strain evidence="6">DSM 1231</strain>
    </source>
</reference>
<evidence type="ECO:0000256" key="4">
    <source>
        <dbReference type="ARBA" id="ARBA00023235"/>
    </source>
</evidence>
<dbReference type="EMBL" id="QGLF01000002">
    <property type="protein sequence ID" value="PWR22014.1"/>
    <property type="molecule type" value="Genomic_DNA"/>
</dbReference>
<accession>A0A317E6V4</accession>
<dbReference type="PANTHER" id="PTHR43684">
    <property type="match status" value="1"/>
</dbReference>
<evidence type="ECO:0000256" key="3">
    <source>
        <dbReference type="ARBA" id="ARBA00023140"/>
    </source>
</evidence>
<evidence type="ECO:0000256" key="2">
    <source>
        <dbReference type="ARBA" id="ARBA00005254"/>
    </source>
</evidence>
<evidence type="ECO:0000313" key="5">
    <source>
        <dbReference type="EMBL" id="PWR22014.1"/>
    </source>
</evidence>
<evidence type="ECO:0000313" key="6">
    <source>
        <dbReference type="Proteomes" id="UP000246077"/>
    </source>
</evidence>
<keyword evidence="6" id="KW-1185">Reference proteome</keyword>
<dbReference type="SUPFAM" id="SSF52096">
    <property type="entry name" value="ClpP/crotonase"/>
    <property type="match status" value="1"/>
</dbReference>
<keyword evidence="3" id="KW-0576">Peroxisome</keyword>
<name>A0A317E6V4_9PROT</name>
<dbReference type="InterPro" id="IPR014748">
    <property type="entry name" value="Enoyl-CoA_hydra_C"/>
</dbReference>
<evidence type="ECO:0000256" key="1">
    <source>
        <dbReference type="ARBA" id="ARBA00004275"/>
    </source>
</evidence>
<comment type="subcellular location">
    <subcellularLocation>
        <location evidence="1">Peroxisome</location>
    </subcellularLocation>
</comment>
<dbReference type="OrthoDB" id="9777711at2"/>
<proteinExistence type="inferred from homology"/>
<comment type="caution">
    <text evidence="5">The sequence shown here is derived from an EMBL/GenBank/DDBJ whole genome shotgun (WGS) entry which is preliminary data.</text>
</comment>
<dbReference type="InterPro" id="IPR001753">
    <property type="entry name" value="Enoyl-CoA_hydra/iso"/>
</dbReference>
<dbReference type="InterPro" id="IPR029045">
    <property type="entry name" value="ClpP/crotonase-like_dom_sf"/>
</dbReference>
<dbReference type="RefSeq" id="WP_109920659.1">
    <property type="nucleotide sequence ID" value="NZ_QGLF01000002.1"/>
</dbReference>
<dbReference type="Proteomes" id="UP000246077">
    <property type="component" value="Unassembled WGS sequence"/>
</dbReference>
<dbReference type="CDD" id="cd06558">
    <property type="entry name" value="crotonase-like"/>
    <property type="match status" value="1"/>
</dbReference>
<dbReference type="GO" id="GO:0004165">
    <property type="term" value="F:delta(3)-delta(2)-enoyl-CoA isomerase activity"/>
    <property type="evidence" value="ECO:0007669"/>
    <property type="project" value="UniProtKB-ARBA"/>
</dbReference>
<comment type="similarity">
    <text evidence="2">Belongs to the enoyl-CoA hydratase/isomerase family.</text>
</comment>
<sequence>MTDTPPAARLDLDGTGLAVITLNRGERGNPFGFEMARALRDIALTCDGDPAIRAVLLKAEGRNFCVGGDLNTFAAAGSLSRAVQDMVFDFHGALAKLARMRSPLIVAVQGAAAGVGVSLVGLADLVVAGASAHFTTAYGAIGFSTDGGMSYTLPRLIGLRRFQELYLTNRRLGAAEAQAIGLITEVVPDETVQDRALALARQIAAGPTVAYGKLRHLLLASYGNDFEGHLEMEARLLAEACRSDDVQEGIAAVLARRRPAFQGR</sequence>
<organism evidence="5 6">
    <name type="scientific">Zavarzinia compransoris</name>
    <dbReference type="NCBI Taxonomy" id="1264899"/>
    <lineage>
        <taxon>Bacteria</taxon>
        <taxon>Pseudomonadati</taxon>
        <taxon>Pseudomonadota</taxon>
        <taxon>Alphaproteobacteria</taxon>
        <taxon>Rhodospirillales</taxon>
        <taxon>Zavarziniaceae</taxon>
        <taxon>Zavarzinia</taxon>
    </lineage>
</organism>
<dbReference type="Gene3D" id="3.90.226.10">
    <property type="entry name" value="2-enoyl-CoA Hydratase, Chain A, domain 1"/>
    <property type="match status" value="1"/>
</dbReference>
<dbReference type="Pfam" id="PF00378">
    <property type="entry name" value="ECH_1"/>
    <property type="match status" value="1"/>
</dbReference>
<keyword evidence="4" id="KW-0413">Isomerase</keyword>